<dbReference type="PANTHER" id="PTHR46429:SF1">
    <property type="entry name" value="23S RRNA (GUANOSINE-2'-O-)-METHYLTRANSFERASE RLMB"/>
    <property type="match status" value="1"/>
</dbReference>
<dbReference type="PANTHER" id="PTHR46429">
    <property type="entry name" value="23S RRNA (GUANOSINE-2'-O-)-METHYLTRANSFERASE RLMB"/>
    <property type="match status" value="1"/>
</dbReference>
<reference evidence="5" key="2">
    <citation type="journal article" date="2016" name="Int. J. Syst. Evol. Microbiol.">
        <title>Caldimicrobium thiodismutans sp. nov., a sulfur-disproportionating bacterium isolated from a hot spring.</title>
        <authorList>
            <person name="Kojima H."/>
            <person name="Umezawa K."/>
            <person name="Fukui M."/>
        </authorList>
    </citation>
    <scope>NUCLEOTIDE SEQUENCE [LARGE SCALE GENOMIC DNA]</scope>
    <source>
        <strain evidence="5">TF1</strain>
    </source>
</reference>
<gene>
    <name evidence="4" type="ORF">THC_0396</name>
</gene>
<dbReference type="Gene3D" id="3.40.1280.10">
    <property type="match status" value="1"/>
</dbReference>
<dbReference type="Proteomes" id="UP000068196">
    <property type="component" value="Chromosome"/>
</dbReference>
<protein>
    <submittedName>
        <fullName evidence="4">rRNA methyltransferase</fullName>
    </submittedName>
</protein>
<sequence length="175" mass="19143">MLKKLESDEILARWSKNRRAQPFPVVAILDNLRSAYNVGSIFRTAECAHIEKLILCGITPTPPHGGIEKTALGTTKSVPWEYALSVLSTIEAFKNKGYTIASLEITNQSIPVQEIKKEHFPLALIIGNEVSGVSEAALSASDLILEIPLFGKKESLNVSIAFGVAIFLLLEKLKK</sequence>
<dbReference type="CDD" id="cd18097">
    <property type="entry name" value="SpoU-like"/>
    <property type="match status" value="1"/>
</dbReference>
<keyword evidence="1 4" id="KW-0489">Methyltransferase</keyword>
<dbReference type="InterPro" id="IPR001537">
    <property type="entry name" value="SpoU_MeTrfase"/>
</dbReference>
<dbReference type="InterPro" id="IPR029028">
    <property type="entry name" value="Alpha/beta_knot_MTases"/>
</dbReference>
<reference evidence="4 5" key="1">
    <citation type="journal article" date="2016" name="Int. J. Syst. Evol. Microbiol.">
        <title>Caldimicrobium thiodismutans sp. nov., a sulfur-disproportionating bacterium isolated from a hot spring, and emended description of the genus Caldimicrobium.</title>
        <authorList>
            <person name="Kojima H."/>
            <person name="Umezawa K."/>
            <person name="Fukui M."/>
        </authorList>
    </citation>
    <scope>NUCLEOTIDE SEQUENCE [LARGE SCALE GENOMIC DNA]</scope>
    <source>
        <strain evidence="4 5">TF1</strain>
    </source>
</reference>
<keyword evidence="2 4" id="KW-0808">Transferase</keyword>
<dbReference type="OrthoDB" id="9795352at2"/>
<evidence type="ECO:0000259" key="3">
    <source>
        <dbReference type="Pfam" id="PF00588"/>
    </source>
</evidence>
<organism evidence="4 5">
    <name type="scientific">Caldimicrobium thiodismutans</name>
    <dbReference type="NCBI Taxonomy" id="1653476"/>
    <lineage>
        <taxon>Bacteria</taxon>
        <taxon>Pseudomonadati</taxon>
        <taxon>Thermodesulfobacteriota</taxon>
        <taxon>Thermodesulfobacteria</taxon>
        <taxon>Thermodesulfobacteriales</taxon>
        <taxon>Thermodesulfobacteriaceae</taxon>
        <taxon>Caldimicrobium</taxon>
    </lineage>
</organism>
<feature type="domain" description="tRNA/rRNA methyltransferase SpoU type" evidence="3">
    <location>
        <begin position="25"/>
        <end position="166"/>
    </location>
</feature>
<dbReference type="GO" id="GO:0032259">
    <property type="term" value="P:methylation"/>
    <property type="evidence" value="ECO:0007669"/>
    <property type="project" value="UniProtKB-KW"/>
</dbReference>
<dbReference type="SUPFAM" id="SSF75217">
    <property type="entry name" value="alpha/beta knot"/>
    <property type="match status" value="1"/>
</dbReference>
<dbReference type="KEGG" id="cthi:THC_0396"/>
<dbReference type="GO" id="GO:0005829">
    <property type="term" value="C:cytosol"/>
    <property type="evidence" value="ECO:0007669"/>
    <property type="project" value="TreeGrafter"/>
</dbReference>
<proteinExistence type="predicted"/>
<dbReference type="GO" id="GO:0008173">
    <property type="term" value="F:RNA methyltransferase activity"/>
    <property type="evidence" value="ECO:0007669"/>
    <property type="project" value="InterPro"/>
</dbReference>
<evidence type="ECO:0000256" key="2">
    <source>
        <dbReference type="ARBA" id="ARBA00022679"/>
    </source>
</evidence>
<dbReference type="GO" id="GO:0003723">
    <property type="term" value="F:RNA binding"/>
    <property type="evidence" value="ECO:0007669"/>
    <property type="project" value="InterPro"/>
</dbReference>
<keyword evidence="5" id="KW-1185">Reference proteome</keyword>
<dbReference type="InterPro" id="IPR029026">
    <property type="entry name" value="tRNA_m1G_MTases_N"/>
</dbReference>
<evidence type="ECO:0000313" key="4">
    <source>
        <dbReference type="EMBL" id="BAU22792.1"/>
    </source>
</evidence>
<evidence type="ECO:0000256" key="1">
    <source>
        <dbReference type="ARBA" id="ARBA00022603"/>
    </source>
</evidence>
<accession>A0A0U5AU61</accession>
<dbReference type="EMBL" id="AP014945">
    <property type="protein sequence ID" value="BAU22792.1"/>
    <property type="molecule type" value="Genomic_DNA"/>
</dbReference>
<dbReference type="Pfam" id="PF00588">
    <property type="entry name" value="SpoU_methylase"/>
    <property type="match status" value="1"/>
</dbReference>
<dbReference type="GO" id="GO:0006396">
    <property type="term" value="P:RNA processing"/>
    <property type="evidence" value="ECO:0007669"/>
    <property type="project" value="InterPro"/>
</dbReference>
<name>A0A0U5AU61_9BACT</name>
<dbReference type="InterPro" id="IPR004441">
    <property type="entry name" value="rRNA_MeTrfase_TrmH"/>
</dbReference>
<dbReference type="RefSeq" id="WP_068512605.1">
    <property type="nucleotide sequence ID" value="NZ_AP014945.1"/>
</dbReference>
<evidence type="ECO:0000313" key="5">
    <source>
        <dbReference type="Proteomes" id="UP000068196"/>
    </source>
</evidence>
<dbReference type="STRING" id="1653476.THC_0396"/>
<dbReference type="AlphaFoldDB" id="A0A0U5AU61"/>